<evidence type="ECO:0000256" key="1">
    <source>
        <dbReference type="PIRSR" id="PIRSR637460-1"/>
    </source>
</evidence>
<feature type="active site" description="Nucleophile" evidence="1">
    <location>
        <position position="47"/>
    </location>
</feature>
<feature type="disulfide bond" evidence="2">
    <location>
        <begin position="203"/>
        <end position="251"/>
    </location>
</feature>
<dbReference type="CDD" id="cd01823">
    <property type="entry name" value="SEST_like"/>
    <property type="match status" value="1"/>
</dbReference>
<evidence type="ECO:0000313" key="4">
    <source>
        <dbReference type="EMBL" id="SYX89086.1"/>
    </source>
</evidence>
<accession>A0A383RRB8</accession>
<dbReference type="OrthoDB" id="5503950at2"/>
<dbReference type="Gene3D" id="3.40.50.1110">
    <property type="entry name" value="SGNH hydrolase"/>
    <property type="match status" value="1"/>
</dbReference>
<proteinExistence type="predicted"/>
<protein>
    <recommendedName>
        <fullName evidence="3">SGNH hydrolase-type esterase domain-containing protein</fullName>
    </recommendedName>
</protein>
<dbReference type="PROSITE" id="PS51257">
    <property type="entry name" value="PROKAR_LIPOPROTEIN"/>
    <property type="match status" value="1"/>
</dbReference>
<evidence type="ECO:0000256" key="2">
    <source>
        <dbReference type="PIRSR" id="PIRSR637460-2"/>
    </source>
</evidence>
<dbReference type="InterPro" id="IPR036514">
    <property type="entry name" value="SGNH_hydro_sf"/>
</dbReference>
<evidence type="ECO:0000259" key="3">
    <source>
        <dbReference type="Pfam" id="PF13472"/>
    </source>
</evidence>
<name>A0A383RRB8_9PSED</name>
<dbReference type="SUPFAM" id="SSF52266">
    <property type="entry name" value="SGNH hydrolase"/>
    <property type="match status" value="1"/>
</dbReference>
<dbReference type="PANTHER" id="PTHR37981:SF1">
    <property type="entry name" value="SGNH HYDROLASE-TYPE ESTERASE DOMAIN-CONTAINING PROTEIN"/>
    <property type="match status" value="1"/>
</dbReference>
<gene>
    <name evidence="4" type="ORF">CCOS865_01326</name>
</gene>
<keyword evidence="2" id="KW-1015">Disulfide bond</keyword>
<sequence>MNRSVKRISLGVAAVVAACTLAIVATLIYQGRLKPSGDPQYVALGSSYAAGLGLGDRALGSPFACQRSVNGYPQQLARATGLSLVDMTCSGSTAEHVLNGGQFFQGPQLDAVTSSTQLVTLTSGGNDISYIGDLVAMGYHNRGGFIGKVVGLLMPAPHLLSERNIAKVEADIRAAITGIRERAPSARIVVATYVAVLPEQGTCEALNLTEEQVALMRPVADQLANATRAAALAGGAKLVDMATIGKGHDACAREPWTNGLSPQHGAAFHPTQAGARATAQEIAKAAGYEIRL</sequence>
<dbReference type="GO" id="GO:0019433">
    <property type="term" value="P:triglyceride catabolic process"/>
    <property type="evidence" value="ECO:0007669"/>
    <property type="project" value="TreeGrafter"/>
</dbReference>
<dbReference type="AlphaFoldDB" id="A0A383RRB8"/>
<keyword evidence="5" id="KW-1185">Reference proteome</keyword>
<feature type="domain" description="SGNH hydrolase-type esterase" evidence="3">
    <location>
        <begin position="43"/>
        <end position="277"/>
    </location>
</feature>
<dbReference type="PANTHER" id="PTHR37981">
    <property type="entry name" value="LIPASE 2"/>
    <property type="match status" value="1"/>
</dbReference>
<organism evidence="4 5">
    <name type="scientific">Pseudomonas reidholzensis</name>
    <dbReference type="NCBI Taxonomy" id="1785162"/>
    <lineage>
        <taxon>Bacteria</taxon>
        <taxon>Pseudomonadati</taxon>
        <taxon>Pseudomonadota</taxon>
        <taxon>Gammaproteobacteria</taxon>
        <taxon>Pseudomonadales</taxon>
        <taxon>Pseudomonadaceae</taxon>
        <taxon>Pseudomonas</taxon>
    </lineage>
</organism>
<evidence type="ECO:0000313" key="5">
    <source>
        <dbReference type="Proteomes" id="UP000263595"/>
    </source>
</evidence>
<feature type="active site" evidence="1">
    <location>
        <position position="269"/>
    </location>
</feature>
<dbReference type="Proteomes" id="UP000263595">
    <property type="component" value="Unassembled WGS sequence"/>
</dbReference>
<dbReference type="GO" id="GO:0004806">
    <property type="term" value="F:triacylglycerol lipase activity"/>
    <property type="evidence" value="ECO:0007669"/>
    <property type="project" value="TreeGrafter"/>
</dbReference>
<reference evidence="5" key="1">
    <citation type="submission" date="2018-08" db="EMBL/GenBank/DDBJ databases">
        <authorList>
            <person name="Blom J."/>
        </authorList>
    </citation>
    <scope>NUCLEOTIDE SEQUENCE [LARGE SCALE GENOMIC DNA]</scope>
    <source>
        <strain evidence="5">CCOS 865</strain>
    </source>
</reference>
<dbReference type="InterPro" id="IPR013830">
    <property type="entry name" value="SGNH_hydro"/>
</dbReference>
<dbReference type="Pfam" id="PF13472">
    <property type="entry name" value="Lipase_GDSL_2"/>
    <property type="match status" value="1"/>
</dbReference>
<dbReference type="InterPro" id="IPR037460">
    <property type="entry name" value="SEST-like"/>
</dbReference>
<feature type="disulfide bond" evidence="2">
    <location>
        <begin position="65"/>
        <end position="89"/>
    </location>
</feature>
<dbReference type="RefSeq" id="WP_119139122.1">
    <property type="nucleotide sequence ID" value="NZ_CBCSFL010000009.1"/>
</dbReference>
<dbReference type="EMBL" id="UNOZ01000007">
    <property type="protein sequence ID" value="SYX89086.1"/>
    <property type="molecule type" value="Genomic_DNA"/>
</dbReference>